<feature type="transmembrane region" description="Helical" evidence="6">
    <location>
        <begin position="14"/>
        <end position="35"/>
    </location>
</feature>
<accession>A0A8J3K149</accession>
<name>A0A8J3K149_9ACTN</name>
<dbReference type="InterPro" id="IPR001851">
    <property type="entry name" value="ABC_transp_permease"/>
</dbReference>
<feature type="transmembrane region" description="Helical" evidence="6">
    <location>
        <begin position="119"/>
        <end position="137"/>
    </location>
</feature>
<sequence length="338" mass="34702">MKSSTSLGSLWDTWGITAILVLLLAVAPVLTPDFFSLDNAQSVLRESAYLGIVAAGMTFAVASGAFDLSVGGQLALCSVVSLIGFAAGGTVLAIVAALATGLACGLLNASLITRLSVPPFVATLGTLFVFRGVSYILTQDGPKTLPYDQIGSPFVKIGGLNVAGVPVPFVIMVGVFAAAWLLLRRTATGRRVLAYGSSPEAARFCGISATRLRLFVFALVGVSVGIATLTYITRVWTADGSAQDGFELKVIAAVVLGGTSLKGGKATLIGTFSAVLLISVLNDMLVSEGVPSAYQRIVLGGVLIVALTIDGLRTRFAAPGSLRRALSGGRTPQPGPAR</sequence>
<evidence type="ECO:0000256" key="1">
    <source>
        <dbReference type="ARBA" id="ARBA00004651"/>
    </source>
</evidence>
<keyword evidence="8" id="KW-1185">Reference proteome</keyword>
<keyword evidence="3 6" id="KW-0812">Transmembrane</keyword>
<reference evidence="7 8" key="1">
    <citation type="submission" date="2021-01" db="EMBL/GenBank/DDBJ databases">
        <title>Whole genome shotgun sequence of Catellatospora chokoriensis NBRC 107358.</title>
        <authorList>
            <person name="Komaki H."/>
            <person name="Tamura T."/>
        </authorList>
    </citation>
    <scope>NUCLEOTIDE SEQUENCE [LARGE SCALE GENOMIC DNA]</scope>
    <source>
        <strain evidence="7 8">NBRC 107358</strain>
    </source>
</reference>
<dbReference type="RefSeq" id="WP_203736464.1">
    <property type="nucleotide sequence ID" value="NZ_BAAALB010000016.1"/>
</dbReference>
<evidence type="ECO:0000313" key="8">
    <source>
        <dbReference type="Proteomes" id="UP000619293"/>
    </source>
</evidence>
<feature type="transmembrane region" description="Helical" evidence="6">
    <location>
        <begin position="212"/>
        <end position="233"/>
    </location>
</feature>
<feature type="transmembrane region" description="Helical" evidence="6">
    <location>
        <begin position="47"/>
        <end position="66"/>
    </location>
</feature>
<dbReference type="PANTHER" id="PTHR32196:SF72">
    <property type="entry name" value="RIBOSE IMPORT PERMEASE PROTEIN RBSC"/>
    <property type="match status" value="1"/>
</dbReference>
<evidence type="ECO:0000313" key="7">
    <source>
        <dbReference type="EMBL" id="GIF92159.1"/>
    </source>
</evidence>
<proteinExistence type="predicted"/>
<feature type="transmembrane region" description="Helical" evidence="6">
    <location>
        <begin position="268"/>
        <end position="287"/>
    </location>
</feature>
<dbReference type="Pfam" id="PF02653">
    <property type="entry name" value="BPD_transp_2"/>
    <property type="match status" value="1"/>
</dbReference>
<dbReference type="AlphaFoldDB" id="A0A8J3K149"/>
<protein>
    <submittedName>
        <fullName evidence="7">Ribose ABC transporter permease</fullName>
    </submittedName>
</protein>
<comment type="subcellular location">
    <subcellularLocation>
        <location evidence="1">Cell membrane</location>
        <topology evidence="1">Multi-pass membrane protein</topology>
    </subcellularLocation>
</comment>
<dbReference type="GO" id="GO:0005886">
    <property type="term" value="C:plasma membrane"/>
    <property type="evidence" value="ECO:0007669"/>
    <property type="project" value="UniProtKB-SubCell"/>
</dbReference>
<dbReference type="GO" id="GO:0022857">
    <property type="term" value="F:transmembrane transporter activity"/>
    <property type="evidence" value="ECO:0007669"/>
    <property type="project" value="InterPro"/>
</dbReference>
<evidence type="ECO:0000256" key="2">
    <source>
        <dbReference type="ARBA" id="ARBA00022475"/>
    </source>
</evidence>
<keyword evidence="4 6" id="KW-1133">Transmembrane helix</keyword>
<organism evidence="7 8">
    <name type="scientific">Catellatospora chokoriensis</name>
    <dbReference type="NCBI Taxonomy" id="310353"/>
    <lineage>
        <taxon>Bacteria</taxon>
        <taxon>Bacillati</taxon>
        <taxon>Actinomycetota</taxon>
        <taxon>Actinomycetes</taxon>
        <taxon>Micromonosporales</taxon>
        <taxon>Micromonosporaceae</taxon>
        <taxon>Catellatospora</taxon>
    </lineage>
</organism>
<evidence type="ECO:0000256" key="3">
    <source>
        <dbReference type="ARBA" id="ARBA00022692"/>
    </source>
</evidence>
<dbReference type="EMBL" id="BONG01000041">
    <property type="protein sequence ID" value="GIF92159.1"/>
    <property type="molecule type" value="Genomic_DNA"/>
</dbReference>
<feature type="transmembrane region" description="Helical" evidence="6">
    <location>
        <begin position="293"/>
        <end position="312"/>
    </location>
</feature>
<keyword evidence="5 6" id="KW-0472">Membrane</keyword>
<dbReference type="Proteomes" id="UP000619293">
    <property type="component" value="Unassembled WGS sequence"/>
</dbReference>
<feature type="transmembrane region" description="Helical" evidence="6">
    <location>
        <begin position="78"/>
        <end position="107"/>
    </location>
</feature>
<keyword evidence="2" id="KW-1003">Cell membrane</keyword>
<gene>
    <name evidence="7" type="ORF">Cch02nite_56030</name>
</gene>
<evidence type="ECO:0000256" key="6">
    <source>
        <dbReference type="SAM" id="Phobius"/>
    </source>
</evidence>
<feature type="transmembrane region" description="Helical" evidence="6">
    <location>
        <begin position="157"/>
        <end position="183"/>
    </location>
</feature>
<dbReference type="PANTHER" id="PTHR32196">
    <property type="entry name" value="ABC TRANSPORTER PERMEASE PROTEIN YPHD-RELATED-RELATED"/>
    <property type="match status" value="1"/>
</dbReference>
<dbReference type="CDD" id="cd06579">
    <property type="entry name" value="TM_PBP1_transp_AraH_like"/>
    <property type="match status" value="1"/>
</dbReference>
<evidence type="ECO:0000256" key="5">
    <source>
        <dbReference type="ARBA" id="ARBA00023136"/>
    </source>
</evidence>
<comment type="caution">
    <text evidence="7">The sequence shown here is derived from an EMBL/GenBank/DDBJ whole genome shotgun (WGS) entry which is preliminary data.</text>
</comment>
<evidence type="ECO:0000256" key="4">
    <source>
        <dbReference type="ARBA" id="ARBA00022989"/>
    </source>
</evidence>